<dbReference type="Proteomes" id="UP000613030">
    <property type="component" value="Unassembled WGS sequence"/>
</dbReference>
<proteinExistence type="predicted"/>
<reference evidence="1 2" key="1">
    <citation type="submission" date="2021-01" db="EMBL/GenBank/DDBJ databases">
        <title>Chryseolinea sp. Jin1 Genome sequencing and assembly.</title>
        <authorList>
            <person name="Kim I."/>
        </authorList>
    </citation>
    <scope>NUCLEOTIDE SEQUENCE [LARGE SCALE GENOMIC DNA]</scope>
    <source>
        <strain evidence="1 2">Jin1</strain>
    </source>
</reference>
<dbReference type="RefSeq" id="WP_202014934.1">
    <property type="nucleotide sequence ID" value="NZ_JAERRB010000013.1"/>
</dbReference>
<organism evidence="1 2">
    <name type="scientific">Chryseolinea lacunae</name>
    <dbReference type="NCBI Taxonomy" id="2801331"/>
    <lineage>
        <taxon>Bacteria</taxon>
        <taxon>Pseudomonadati</taxon>
        <taxon>Bacteroidota</taxon>
        <taxon>Cytophagia</taxon>
        <taxon>Cytophagales</taxon>
        <taxon>Fulvivirgaceae</taxon>
        <taxon>Chryseolinea</taxon>
    </lineage>
</organism>
<name>A0ABS1KZN7_9BACT</name>
<dbReference type="EMBL" id="JAERRB010000013">
    <property type="protein sequence ID" value="MBL0744915.1"/>
    <property type="molecule type" value="Genomic_DNA"/>
</dbReference>
<evidence type="ECO:0000313" key="2">
    <source>
        <dbReference type="Proteomes" id="UP000613030"/>
    </source>
</evidence>
<gene>
    <name evidence="1" type="ORF">JI741_27030</name>
</gene>
<comment type="caution">
    <text evidence="1">The sequence shown here is derived from an EMBL/GenBank/DDBJ whole genome shotgun (WGS) entry which is preliminary data.</text>
</comment>
<protein>
    <submittedName>
        <fullName evidence="1">Uncharacterized protein</fullName>
    </submittedName>
</protein>
<sequence length="80" mass="8963">MGKDSNIVHQYFRKEFEGMTILVKVNPILWKGTELTLLPSGAVERRDLDFDAEVLEDLKVDGFEDGSALEFNLYLSGLAG</sequence>
<accession>A0ABS1KZN7</accession>
<evidence type="ECO:0000313" key="1">
    <source>
        <dbReference type="EMBL" id="MBL0744915.1"/>
    </source>
</evidence>
<keyword evidence="2" id="KW-1185">Reference proteome</keyword>